<feature type="domain" description="Glycosyl hydrolase-like 10" evidence="2">
    <location>
        <begin position="23"/>
        <end position="325"/>
    </location>
</feature>
<dbReference type="InterPro" id="IPR017853">
    <property type="entry name" value="GH"/>
</dbReference>
<evidence type="ECO:0008006" key="6">
    <source>
        <dbReference type="Google" id="ProtNLM"/>
    </source>
</evidence>
<feature type="domain" description="Golvesin/Xly CBD-like" evidence="3">
    <location>
        <begin position="597"/>
        <end position="726"/>
    </location>
</feature>
<dbReference type="eggNOG" id="COG0739">
    <property type="taxonomic scope" value="Bacteria"/>
</dbReference>
<reference evidence="4 5" key="1">
    <citation type="submission" date="2011-09" db="EMBL/GenBank/DDBJ databases">
        <title>The permanent draft genome of Caldithrix abyssi DSM 13497.</title>
        <authorList>
            <consortium name="US DOE Joint Genome Institute (JGI-PGF)"/>
            <person name="Lucas S."/>
            <person name="Han J."/>
            <person name="Lapidus A."/>
            <person name="Bruce D."/>
            <person name="Goodwin L."/>
            <person name="Pitluck S."/>
            <person name="Peters L."/>
            <person name="Kyrpides N."/>
            <person name="Mavromatis K."/>
            <person name="Ivanova N."/>
            <person name="Mikhailova N."/>
            <person name="Chertkov O."/>
            <person name="Detter J.C."/>
            <person name="Tapia R."/>
            <person name="Han C."/>
            <person name="Land M."/>
            <person name="Hauser L."/>
            <person name="Markowitz V."/>
            <person name="Cheng J.-F."/>
            <person name="Hugenholtz P."/>
            <person name="Woyke T."/>
            <person name="Wu D."/>
            <person name="Spring S."/>
            <person name="Brambilla E."/>
            <person name="Klenk H.-P."/>
            <person name="Eisen J.A."/>
        </authorList>
    </citation>
    <scope>NUCLEOTIDE SEQUENCE [LARGE SCALE GENOMIC DNA]</scope>
    <source>
        <strain evidence="4 5">DSM 13497</strain>
    </source>
</reference>
<dbReference type="InterPro" id="IPR026444">
    <property type="entry name" value="Secre_tail"/>
</dbReference>
<evidence type="ECO:0000313" key="4">
    <source>
        <dbReference type="EMBL" id="EHO41396.1"/>
    </source>
</evidence>
<dbReference type="InterPro" id="IPR014755">
    <property type="entry name" value="Cu-Rt/internalin_Ig-like"/>
</dbReference>
<dbReference type="EMBL" id="CM001402">
    <property type="protein sequence ID" value="EHO41396.1"/>
    <property type="molecule type" value="Genomic_DNA"/>
</dbReference>
<dbReference type="InterPro" id="IPR003790">
    <property type="entry name" value="GHL10"/>
</dbReference>
<dbReference type="PANTHER" id="PTHR43405">
    <property type="entry name" value="GLYCOSYL HYDROLASE DIGH"/>
    <property type="match status" value="1"/>
</dbReference>
<keyword evidence="5" id="KW-1185">Reference proteome</keyword>
<sequence precursor="true">MKKTLFILLIFSQLIGAQMPQARGVWLSRDVIEGGVDLIESTCHKLAQANFNRIFVNVYYLGATIYPSDVLQQAGGPRQHIQFAGRDPLAETIEIAHRWNLEVIAWFEYGLMSHYSGNDTSDSGPILTAHPDWEAVDNQSRHYQQNQWGVFHWMDAAHPEVKQFMEDLFAEIAARYPQLDGVETDRIRYPSTDFSYSAVSRQRYQQQTGGTDPLYIYPGHAEWAQWTAWRESQINQIARRIYQAVKALQPDMLVSAAVAPPYMLLSGSKLQRWDVWSDSGYVDALEHMLYLNDSDFPNQFELARQKTNPHVLLYAGIDFNTLQSALFQINYALTHQADGVTIWYYKDLNDEVLQTLRDEVFKTKAALPHQDLIIDDGASRFFTATGAWDKYSGGFNDSYLLSADPAAQAVFDAPVWLSGHYALFARWPAQSDLTEQALWRIEANDSAHSVTINQQKDANRWVFLHADSFSYGSTVRLQLTNSANGKLAADAVRLLRQKPLKAIDYFAPDSVHLNLKFNQWIDSAAALSPANYNIQPQVEVINVAFVGQDRSAVNLQTAPLTPGQNYQLQISALKDYVGIPLNDLTLSFTFDPQLSEIVIDNASDTFTTYGQWQTVADSCAINGDWLYIQAGSGARFAQWWSPIQQDGYYRVQVFIPCSDLTLTSDAHYAILHNFGSSSVILSQQQAVGNWADLGTYYLKAGQTASVKLSDEASAGVIAADALRFKRTLNPTALPLSNRPLPDDFTVGANYPNPFNNQTLIPLHLTLPAKVRLELFDVRGRRVFSSAERVFHAGEHRLTLKAEQLSSGIYFFVVRFRTADHRQKAHYGKVMVLK</sequence>
<dbReference type="PaxDb" id="880073-Calab_1780"/>
<feature type="domain" description="Golvesin/Xly CBD-like" evidence="3">
    <location>
        <begin position="373"/>
        <end position="495"/>
    </location>
</feature>
<proteinExistence type="predicted"/>
<dbReference type="InterPro" id="IPR052177">
    <property type="entry name" value="Divisome_Glycosyl_Hydrolase"/>
</dbReference>
<dbReference type="OrthoDB" id="580981at2"/>
<dbReference type="Gene3D" id="3.20.20.80">
    <property type="entry name" value="Glycosidases"/>
    <property type="match status" value="1"/>
</dbReference>
<dbReference type="Proteomes" id="UP000004671">
    <property type="component" value="Chromosome"/>
</dbReference>
<dbReference type="SUPFAM" id="SSF51445">
    <property type="entry name" value="(Trans)glycosidases"/>
    <property type="match status" value="1"/>
</dbReference>
<dbReference type="PANTHER" id="PTHR43405:SF1">
    <property type="entry name" value="GLYCOSYL HYDROLASE DIGH"/>
    <property type="match status" value="1"/>
</dbReference>
<evidence type="ECO:0000259" key="2">
    <source>
        <dbReference type="Pfam" id="PF02638"/>
    </source>
</evidence>
<dbReference type="InParanoid" id="H1XSW7"/>
<gene>
    <name evidence="4" type="ORF">Calab_1780</name>
</gene>
<dbReference type="NCBIfam" id="TIGR04183">
    <property type="entry name" value="Por_Secre_tail"/>
    <property type="match status" value="1"/>
</dbReference>
<dbReference type="AlphaFoldDB" id="H1XSW7"/>
<dbReference type="InterPro" id="IPR033803">
    <property type="entry name" value="CBD-like_Golvesin-Xly"/>
</dbReference>
<evidence type="ECO:0000313" key="5">
    <source>
        <dbReference type="Proteomes" id="UP000004671"/>
    </source>
</evidence>
<dbReference type="RefSeq" id="WP_006928519.1">
    <property type="nucleotide sequence ID" value="NZ_CM001402.1"/>
</dbReference>
<dbReference type="Pfam" id="PF25275">
    <property type="entry name" value="Golvesin_C"/>
    <property type="match status" value="2"/>
</dbReference>
<protein>
    <recommendedName>
        <fullName evidence="6">Por secretion system C-terminal sorting domain-containing protein</fullName>
    </recommendedName>
</protein>
<dbReference type="eggNOG" id="COG1649">
    <property type="taxonomic scope" value="Bacteria"/>
</dbReference>
<organism evidence="4 5">
    <name type="scientific">Caldithrix abyssi DSM 13497</name>
    <dbReference type="NCBI Taxonomy" id="880073"/>
    <lineage>
        <taxon>Bacteria</taxon>
        <taxon>Pseudomonadati</taxon>
        <taxon>Calditrichota</taxon>
        <taxon>Calditrichia</taxon>
        <taxon>Calditrichales</taxon>
        <taxon>Calditrichaceae</taxon>
        <taxon>Caldithrix</taxon>
    </lineage>
</organism>
<dbReference type="Pfam" id="PF02638">
    <property type="entry name" value="GHL10"/>
    <property type="match status" value="1"/>
</dbReference>
<name>H1XSW7_CALAY</name>
<dbReference type="STRING" id="880073.Cabys_517"/>
<evidence type="ECO:0000259" key="3">
    <source>
        <dbReference type="Pfam" id="PF25275"/>
    </source>
</evidence>
<dbReference type="Gene3D" id="2.60.40.1220">
    <property type="match status" value="1"/>
</dbReference>
<dbReference type="HOGENOM" id="CLU_353273_0_0_0"/>
<accession>H1XSW7</accession>
<keyword evidence="1" id="KW-0732">Signal</keyword>
<evidence type="ECO:0000256" key="1">
    <source>
        <dbReference type="ARBA" id="ARBA00022729"/>
    </source>
</evidence>